<dbReference type="Pfam" id="PF12822">
    <property type="entry name" value="ECF_trnsprt"/>
    <property type="match status" value="1"/>
</dbReference>
<name>A0A1F2PD49_9FIRM</name>
<keyword evidence="1" id="KW-0472">Membrane</keyword>
<organism evidence="2 3">
    <name type="scientific">Acetobacterium wieringae</name>
    <dbReference type="NCBI Taxonomy" id="52694"/>
    <lineage>
        <taxon>Bacteria</taxon>
        <taxon>Bacillati</taxon>
        <taxon>Bacillota</taxon>
        <taxon>Clostridia</taxon>
        <taxon>Eubacteriales</taxon>
        <taxon>Eubacteriaceae</taxon>
        <taxon>Acetobacterium</taxon>
    </lineage>
</organism>
<feature type="transmembrane region" description="Helical" evidence="1">
    <location>
        <begin position="137"/>
        <end position="164"/>
    </location>
</feature>
<dbReference type="STRING" id="52694.ACWI_31860"/>
<dbReference type="AlphaFoldDB" id="A0A1F2PD49"/>
<proteinExistence type="predicted"/>
<evidence type="ECO:0000313" key="2">
    <source>
        <dbReference type="EMBL" id="OFV69329.1"/>
    </source>
</evidence>
<feature type="transmembrane region" description="Helical" evidence="1">
    <location>
        <begin position="38"/>
        <end position="61"/>
    </location>
</feature>
<accession>A0A1F2PD49</accession>
<keyword evidence="1" id="KW-0812">Transmembrane</keyword>
<protein>
    <recommendedName>
        <fullName evidence="4">ECF transporter S component</fullName>
    </recommendedName>
</protein>
<dbReference type="GO" id="GO:0022857">
    <property type="term" value="F:transmembrane transporter activity"/>
    <property type="evidence" value="ECO:0007669"/>
    <property type="project" value="InterPro"/>
</dbReference>
<dbReference type="RefSeq" id="WP_070372442.1">
    <property type="nucleotide sequence ID" value="NZ_LKEU01000042.1"/>
</dbReference>
<keyword evidence="1" id="KW-1133">Transmembrane helix</keyword>
<sequence>MNESKTKNLVGTGLCMALGLLLPQLFHAIGAGTVFLPMHIPVLLCGLCFGWQYGLICGVITPLLSSILTGMPPIFPVGLTMMFELAAYGALTGLLYRKFNLNIYIALIGSMLAGRIVSGLASTLFYGMAGKEYGLQLFLTGAFVTSIPGIILQIIIIPLLVIALEKGRVVTQPIKLSA</sequence>
<feature type="transmembrane region" description="Helical" evidence="1">
    <location>
        <begin position="103"/>
        <end position="125"/>
    </location>
</feature>
<evidence type="ECO:0000256" key="1">
    <source>
        <dbReference type="SAM" id="Phobius"/>
    </source>
</evidence>
<dbReference type="InterPro" id="IPR024529">
    <property type="entry name" value="ECF_trnsprt_substrate-spec"/>
</dbReference>
<evidence type="ECO:0000313" key="3">
    <source>
        <dbReference type="Proteomes" id="UP000176244"/>
    </source>
</evidence>
<dbReference type="Gene3D" id="1.10.1760.20">
    <property type="match status" value="1"/>
</dbReference>
<evidence type="ECO:0008006" key="4">
    <source>
        <dbReference type="Google" id="ProtNLM"/>
    </source>
</evidence>
<gene>
    <name evidence="2" type="ORF">ACWI_31860</name>
</gene>
<dbReference type="Proteomes" id="UP000176244">
    <property type="component" value="Unassembled WGS sequence"/>
</dbReference>
<feature type="transmembrane region" description="Helical" evidence="1">
    <location>
        <begin position="73"/>
        <end position="91"/>
    </location>
</feature>
<reference evidence="2 3" key="1">
    <citation type="submission" date="2015-09" db="EMBL/GenBank/DDBJ databases">
        <title>Genome sequence of Acetobacterium wieringae DSM 1911.</title>
        <authorList>
            <person name="Poehlein A."/>
            <person name="Bengelsdorf F.R."/>
            <person name="Schiel-Bengelsdorf B."/>
            <person name="Duerre P."/>
            <person name="Daniel R."/>
        </authorList>
    </citation>
    <scope>NUCLEOTIDE SEQUENCE [LARGE SCALE GENOMIC DNA]</scope>
    <source>
        <strain evidence="2 3">DSM 1911</strain>
    </source>
</reference>
<dbReference type="OrthoDB" id="9815422at2"/>
<dbReference type="EMBL" id="LKEU01000042">
    <property type="protein sequence ID" value="OFV69329.1"/>
    <property type="molecule type" value="Genomic_DNA"/>
</dbReference>
<comment type="caution">
    <text evidence="2">The sequence shown here is derived from an EMBL/GenBank/DDBJ whole genome shotgun (WGS) entry which is preliminary data.</text>
</comment>